<keyword evidence="1" id="KW-0175">Coiled coil</keyword>
<organism evidence="2 3">
    <name type="scientific">Cereibacter sphaeroides</name>
    <name type="common">Rhodobacter sphaeroides</name>
    <dbReference type="NCBI Taxonomy" id="1063"/>
    <lineage>
        <taxon>Bacteria</taxon>
        <taxon>Pseudomonadati</taxon>
        <taxon>Pseudomonadota</taxon>
        <taxon>Alphaproteobacteria</taxon>
        <taxon>Rhodobacterales</taxon>
        <taxon>Paracoccaceae</taxon>
        <taxon>Cereibacter</taxon>
    </lineage>
</organism>
<gene>
    <name evidence="2" type="ORF">D1114_17475</name>
</gene>
<accession>A0AAX1UHW6</accession>
<proteinExistence type="predicted"/>
<protein>
    <submittedName>
        <fullName evidence="2">Uncharacterized protein</fullName>
    </submittedName>
</protein>
<dbReference type="AlphaFoldDB" id="A0AAX1UHW6"/>
<evidence type="ECO:0000313" key="2">
    <source>
        <dbReference type="EMBL" id="RHZ92412.1"/>
    </source>
</evidence>
<name>A0AAX1UHW6_CERSP</name>
<feature type="coiled-coil region" evidence="1">
    <location>
        <begin position="38"/>
        <end position="65"/>
    </location>
</feature>
<comment type="caution">
    <text evidence="2">The sequence shown here is derived from an EMBL/GenBank/DDBJ whole genome shotgun (WGS) entry which is preliminary data.</text>
</comment>
<evidence type="ECO:0000256" key="1">
    <source>
        <dbReference type="SAM" id="Coils"/>
    </source>
</evidence>
<dbReference type="EMBL" id="QWGP01000024">
    <property type="protein sequence ID" value="RHZ92412.1"/>
    <property type="molecule type" value="Genomic_DNA"/>
</dbReference>
<sequence length="73" mass="7795">MMERAGLVAEVARRIAEQQRAARRLAGLQIADGPDEAIAEALAEVREATLRVEEAEQRLAAHDDAANGTGGRT</sequence>
<dbReference type="Proteomes" id="UP000266305">
    <property type="component" value="Unassembled WGS sequence"/>
</dbReference>
<dbReference type="GeneID" id="3720604"/>
<dbReference type="RefSeq" id="WP_002720021.1">
    <property type="nucleotide sequence ID" value="NZ_BJXO01000011.1"/>
</dbReference>
<reference evidence="2 3" key="1">
    <citation type="submission" date="2018-08" db="EMBL/GenBank/DDBJ databases">
        <title>Draft genome sequence of Rhodobacter sphaeroides FY.</title>
        <authorList>
            <person name="Rayyan A."/>
            <person name="Meyer T.E."/>
            <person name="Kyndt J.A."/>
        </authorList>
    </citation>
    <scope>NUCLEOTIDE SEQUENCE [LARGE SCALE GENOMIC DNA]</scope>
    <source>
        <strain evidence="2 3">FY</strain>
    </source>
</reference>
<evidence type="ECO:0000313" key="3">
    <source>
        <dbReference type="Proteomes" id="UP000266305"/>
    </source>
</evidence>